<name>A0A4R3VAB8_9BURK</name>
<protein>
    <submittedName>
        <fullName evidence="2">Phage virion morphogenesis protein</fullName>
    </submittedName>
</protein>
<dbReference type="OrthoDB" id="6402405at2"/>
<evidence type="ECO:0000256" key="1">
    <source>
        <dbReference type="SAM" id="MobiDB-lite"/>
    </source>
</evidence>
<feature type="region of interest" description="Disordered" evidence="1">
    <location>
        <begin position="39"/>
        <end position="68"/>
    </location>
</feature>
<dbReference type="InterPro" id="IPR006522">
    <property type="entry name" value="Phage_virion_morphogenesis"/>
</dbReference>
<keyword evidence="3" id="KW-1185">Reference proteome</keyword>
<comment type="caution">
    <text evidence="2">The sequence shown here is derived from an EMBL/GenBank/DDBJ whole genome shotgun (WGS) entry which is preliminary data.</text>
</comment>
<dbReference type="NCBIfam" id="TIGR01635">
    <property type="entry name" value="tail_comp_S"/>
    <property type="match status" value="1"/>
</dbReference>
<feature type="compositionally biased region" description="Basic residues" evidence="1">
    <location>
        <begin position="55"/>
        <end position="68"/>
    </location>
</feature>
<dbReference type="Pfam" id="PF05069">
    <property type="entry name" value="Phage_tail_S"/>
    <property type="match status" value="1"/>
</dbReference>
<accession>A0A4R3VAB8</accession>
<evidence type="ECO:0000313" key="2">
    <source>
        <dbReference type="EMBL" id="TCV00512.1"/>
    </source>
</evidence>
<sequence>MDGDLHALEDWLAGLLAKLEPAQRRAVNRRVAFELRRSQASRIAQQRNPDGSRYLPRKNQNKNLRSKRGTIKRRSMFAKLRTQKFFKVDADANGMSVGFRGRAGMIAFVHQYGENRTAQSGQKFITPKRELLGLTDVELNLIIDAYIRHLADQD</sequence>
<reference evidence="2 3" key="1">
    <citation type="submission" date="2019-03" db="EMBL/GenBank/DDBJ databases">
        <title>Genomic Encyclopedia of Type Strains, Phase IV (KMG-IV): sequencing the most valuable type-strain genomes for metagenomic binning, comparative biology and taxonomic classification.</title>
        <authorList>
            <person name="Goeker M."/>
        </authorList>
    </citation>
    <scope>NUCLEOTIDE SEQUENCE [LARGE SCALE GENOMIC DNA]</scope>
    <source>
        <strain evidence="2 3">DSM 100048</strain>
    </source>
</reference>
<evidence type="ECO:0000313" key="3">
    <source>
        <dbReference type="Proteomes" id="UP000294692"/>
    </source>
</evidence>
<dbReference type="Proteomes" id="UP000294692">
    <property type="component" value="Unassembled WGS sequence"/>
</dbReference>
<dbReference type="AlphaFoldDB" id="A0A4R3VAB8"/>
<organism evidence="2 3">
    <name type="scientific">Paracandidimonas soli</name>
    <dbReference type="NCBI Taxonomy" id="1917182"/>
    <lineage>
        <taxon>Bacteria</taxon>
        <taxon>Pseudomonadati</taxon>
        <taxon>Pseudomonadota</taxon>
        <taxon>Betaproteobacteria</taxon>
        <taxon>Burkholderiales</taxon>
        <taxon>Alcaligenaceae</taxon>
        <taxon>Paracandidimonas</taxon>
    </lineage>
</organism>
<gene>
    <name evidence="2" type="ORF">EV686_10392</name>
</gene>
<proteinExistence type="predicted"/>
<dbReference type="RefSeq" id="WP_132475089.1">
    <property type="nucleotide sequence ID" value="NZ_JBHRVM010000001.1"/>
</dbReference>
<dbReference type="EMBL" id="SMBX01000003">
    <property type="protein sequence ID" value="TCV00512.1"/>
    <property type="molecule type" value="Genomic_DNA"/>
</dbReference>